<feature type="domain" description="DUF3298" evidence="2">
    <location>
        <begin position="166"/>
        <end position="232"/>
    </location>
</feature>
<comment type="caution">
    <text evidence="4">The sequence shown here is derived from an EMBL/GenBank/DDBJ whole genome shotgun (WGS) entry which is preliminary data.</text>
</comment>
<gene>
    <name evidence="4" type="ORF">CLIT_10c03150</name>
</gene>
<dbReference type="Proteomes" id="UP000027946">
    <property type="component" value="Unassembled WGS sequence"/>
</dbReference>
<evidence type="ECO:0000256" key="1">
    <source>
        <dbReference type="SAM" id="SignalP"/>
    </source>
</evidence>
<evidence type="ECO:0000313" key="5">
    <source>
        <dbReference type="Proteomes" id="UP000027946"/>
    </source>
</evidence>
<feature type="domain" description="Deacetylase PdaC" evidence="3">
    <location>
        <begin position="57"/>
        <end position="136"/>
    </location>
</feature>
<organism evidence="4 5">
    <name type="scientific">Peptoclostridium litorale DSM 5388</name>
    <dbReference type="NCBI Taxonomy" id="1121324"/>
    <lineage>
        <taxon>Bacteria</taxon>
        <taxon>Bacillati</taxon>
        <taxon>Bacillota</taxon>
        <taxon>Clostridia</taxon>
        <taxon>Peptostreptococcales</taxon>
        <taxon>Peptoclostridiaceae</taxon>
        <taxon>Peptoclostridium</taxon>
    </lineage>
</organism>
<dbReference type="RefSeq" id="WP_052636057.1">
    <property type="nucleotide sequence ID" value="NZ_FSRH01000006.1"/>
</dbReference>
<evidence type="ECO:0000259" key="2">
    <source>
        <dbReference type="Pfam" id="PF11738"/>
    </source>
</evidence>
<accession>A0A069RFN6</accession>
<evidence type="ECO:0008006" key="6">
    <source>
        <dbReference type="Google" id="ProtNLM"/>
    </source>
</evidence>
<feature type="domain" description="Deacetylase PdaC" evidence="3">
    <location>
        <begin position="260"/>
        <end position="353"/>
    </location>
</feature>
<proteinExistence type="predicted"/>
<protein>
    <recommendedName>
        <fullName evidence="6">DUF3298 domain-containing protein</fullName>
    </recommendedName>
</protein>
<evidence type="ECO:0000313" key="4">
    <source>
        <dbReference type="EMBL" id="KDR95588.1"/>
    </source>
</evidence>
<sequence>MKYNKRISRFTAGIMVAAALALFSGCVQGEAESSGSSAQASEVQNIQITSKAINIDEGIFKGEGNVPVVEGISDKKVQERINRRFQEEADEFIDMQAQSARLIIEDAYEDDYSKTASVDYEVKHSDGKIVSILMSKTVKEGEYGYSINKVYNIDVNTGKDIEIGKLFKDGSYKETMEKYITENLDMNGKKYAVKIDNEQAYYIDGSSVVLSFEPYEIGSDQDKYFEFNIPFEVFGDSIDTNVKLKPYAVDVVAKKVSLQEAWIDEDISMPVIAGLSDSAVQEKINSMIEKEITDFKNEFEVTAKEDYEDMKTFEPNPRPYVASISFEEKCNQEGILSLYVVYYEYTGGAHGMHTDVSYNIDLETGELITYDKLFKEDFNYKSVIDKNIYRQIDGIKQQYINEALSRGESVEDAYIPYQGFEGIADDQPFYINDDRIGVYFGLYEIASYADGIPTFEIPISELNEGLNPKYAKNFE</sequence>
<dbReference type="InterPro" id="IPR037126">
    <property type="entry name" value="PdaC/RsiV-like_sf"/>
</dbReference>
<dbReference type="STRING" id="1121324.CLIT_10c03150"/>
<feature type="domain" description="DUF3298" evidence="2">
    <location>
        <begin position="372"/>
        <end position="460"/>
    </location>
</feature>
<dbReference type="PROSITE" id="PS51257">
    <property type="entry name" value="PROKAR_LIPOPROTEIN"/>
    <property type="match status" value="1"/>
</dbReference>
<dbReference type="Pfam" id="PF13739">
    <property type="entry name" value="PdaC"/>
    <property type="match status" value="2"/>
</dbReference>
<dbReference type="AlphaFoldDB" id="A0A069RFN6"/>
<dbReference type="Gene3D" id="3.90.640.20">
    <property type="entry name" value="Heat-shock cognate protein, ATPase"/>
    <property type="match status" value="2"/>
</dbReference>
<feature type="chain" id="PRO_5039418756" description="DUF3298 domain-containing protein" evidence="1">
    <location>
        <begin position="30"/>
        <end position="475"/>
    </location>
</feature>
<dbReference type="Gene3D" id="3.30.565.40">
    <property type="entry name" value="Fervidobacterium nodosum Rt17-B1 like"/>
    <property type="match status" value="2"/>
</dbReference>
<name>A0A069RFN6_PEPLI</name>
<dbReference type="Pfam" id="PF11738">
    <property type="entry name" value="DUF3298"/>
    <property type="match status" value="2"/>
</dbReference>
<keyword evidence="5" id="KW-1185">Reference proteome</keyword>
<dbReference type="OrthoDB" id="5637at2"/>
<dbReference type="eggNOG" id="COG5513">
    <property type="taxonomic scope" value="Bacteria"/>
</dbReference>
<reference evidence="4 5" key="1">
    <citation type="submission" date="2014-03" db="EMBL/GenBank/DDBJ databases">
        <title>Genome sequence of Clostridium litorale W6, DSM 5388.</title>
        <authorList>
            <person name="Poehlein A."/>
            <person name="Jagirdar A."/>
            <person name="Khonsari B."/>
            <person name="Chibani C.M."/>
            <person name="Gutierrez Gutierrez D.A."/>
            <person name="Davydova E."/>
            <person name="Alghaithi H.S."/>
            <person name="Nair K.P."/>
            <person name="Dhamotharan K."/>
            <person name="Chandran L."/>
            <person name="G W."/>
            <person name="Daniel R."/>
        </authorList>
    </citation>
    <scope>NUCLEOTIDE SEQUENCE [LARGE SCALE GENOMIC DNA]</scope>
    <source>
        <strain evidence="4 5">W6</strain>
    </source>
</reference>
<dbReference type="InterPro" id="IPR021729">
    <property type="entry name" value="DUF3298"/>
</dbReference>
<dbReference type="InterPro" id="IPR025303">
    <property type="entry name" value="PdaC"/>
</dbReference>
<evidence type="ECO:0000259" key="3">
    <source>
        <dbReference type="Pfam" id="PF13739"/>
    </source>
</evidence>
<dbReference type="EMBL" id="JJMM01000010">
    <property type="protein sequence ID" value="KDR95588.1"/>
    <property type="molecule type" value="Genomic_DNA"/>
</dbReference>
<feature type="signal peptide" evidence="1">
    <location>
        <begin position="1"/>
        <end position="29"/>
    </location>
</feature>
<keyword evidence="1" id="KW-0732">Signal</keyword>